<dbReference type="InterPro" id="IPR017455">
    <property type="entry name" value="Znf_FYVE-rel"/>
</dbReference>
<feature type="compositionally biased region" description="Basic and acidic residues" evidence="5">
    <location>
        <begin position="372"/>
        <end position="384"/>
    </location>
</feature>
<dbReference type="PANTHER" id="PTHR14879">
    <property type="entry name" value="CASPASE REGULATOR, RING FINGER DOMAIN-CONTAINING"/>
    <property type="match status" value="1"/>
</dbReference>
<dbReference type="Pfam" id="PF13920">
    <property type="entry name" value="zf-C3HC4_3"/>
    <property type="match status" value="1"/>
</dbReference>
<feature type="domain" description="FYVE-type" evidence="7">
    <location>
        <begin position="22"/>
        <end position="86"/>
    </location>
</feature>
<feature type="compositionally biased region" description="Polar residues" evidence="5">
    <location>
        <begin position="424"/>
        <end position="435"/>
    </location>
</feature>
<dbReference type="InParanoid" id="A0A286U744"/>
<dbReference type="SMART" id="SM00064">
    <property type="entry name" value="FYVE"/>
    <property type="match status" value="1"/>
</dbReference>
<dbReference type="Proteomes" id="UP000217199">
    <property type="component" value="Unassembled WGS sequence"/>
</dbReference>
<dbReference type="PROSITE" id="PS50178">
    <property type="entry name" value="ZF_FYVE"/>
    <property type="match status" value="1"/>
</dbReference>
<dbReference type="GO" id="GO:0008270">
    <property type="term" value="F:zinc ion binding"/>
    <property type="evidence" value="ECO:0007669"/>
    <property type="project" value="UniProtKB-KW"/>
</dbReference>
<name>A0A286U744_9AGAM</name>
<dbReference type="InterPro" id="IPR051728">
    <property type="entry name" value="RING-FYVE_E3_ubiquitin-ligase"/>
</dbReference>
<keyword evidence="1" id="KW-0479">Metal-binding</keyword>
<dbReference type="InterPro" id="IPR013083">
    <property type="entry name" value="Znf_RING/FYVE/PHD"/>
</dbReference>
<keyword evidence="2 4" id="KW-0863">Zinc-finger</keyword>
<gene>
    <name evidence="8" type="ORF">PNOK_0915300</name>
</gene>
<feature type="region of interest" description="Disordered" evidence="5">
    <location>
        <begin position="372"/>
        <end position="452"/>
    </location>
</feature>
<feature type="domain" description="RING-type" evidence="6">
    <location>
        <begin position="456"/>
        <end position="495"/>
    </location>
</feature>
<organism evidence="8 9">
    <name type="scientific">Pyrrhoderma noxium</name>
    <dbReference type="NCBI Taxonomy" id="2282107"/>
    <lineage>
        <taxon>Eukaryota</taxon>
        <taxon>Fungi</taxon>
        <taxon>Dikarya</taxon>
        <taxon>Basidiomycota</taxon>
        <taxon>Agaricomycotina</taxon>
        <taxon>Agaricomycetes</taxon>
        <taxon>Hymenochaetales</taxon>
        <taxon>Hymenochaetaceae</taxon>
        <taxon>Pyrrhoderma</taxon>
    </lineage>
</organism>
<evidence type="ECO:0000313" key="9">
    <source>
        <dbReference type="Proteomes" id="UP000217199"/>
    </source>
</evidence>
<dbReference type="PANTHER" id="PTHR14879:SF5">
    <property type="entry name" value="RING-TYPE DOMAIN-CONTAINING PROTEIN"/>
    <property type="match status" value="1"/>
</dbReference>
<feature type="compositionally biased region" description="Low complexity" evidence="5">
    <location>
        <begin position="273"/>
        <end position="286"/>
    </location>
</feature>
<feature type="compositionally biased region" description="Pro residues" evidence="5">
    <location>
        <begin position="207"/>
        <end position="216"/>
    </location>
</feature>
<evidence type="ECO:0000256" key="5">
    <source>
        <dbReference type="SAM" id="MobiDB-lite"/>
    </source>
</evidence>
<feature type="compositionally biased region" description="Polar residues" evidence="5">
    <location>
        <begin position="385"/>
        <end position="396"/>
    </location>
</feature>
<dbReference type="InterPro" id="IPR000306">
    <property type="entry name" value="Znf_FYVE"/>
</dbReference>
<dbReference type="SMART" id="SM00184">
    <property type="entry name" value="RING"/>
    <property type="match status" value="2"/>
</dbReference>
<comment type="caution">
    <text evidence="8">The sequence shown here is derived from an EMBL/GenBank/DDBJ whole genome shotgun (WGS) entry which is preliminary data.</text>
</comment>
<evidence type="ECO:0000256" key="2">
    <source>
        <dbReference type="ARBA" id="ARBA00022771"/>
    </source>
</evidence>
<evidence type="ECO:0000256" key="3">
    <source>
        <dbReference type="ARBA" id="ARBA00022833"/>
    </source>
</evidence>
<keyword evidence="3" id="KW-0862">Zinc</keyword>
<sequence>MDASLRGLPLLSGPPPEFHTIDRFENSCRKCNKEFNLLFSRGRKCNHCGYLYCHSCSDYQALMPRSTPDSGYEKKSVCGFCIQYLNMTASGKTHLRDMPLSKLKNYMQAYNIRMSADLIEKDDIVDRIIAARGPNGCLPPYHENYYRKHAVPNGQSSRPRGFFSRQERTFPSQNLDPRSGWRQTNSFTRPDLHQDQQRDFGQSARYGPPPGPPPGFMPNTSNFFTTNNHNSSPPNMYTSSGSSSSSNRNSFNPFGSSNSANQNETTNRRENSNENTTSRPSRPTSSHPEVQVPSLEDLLEMDEETIGTLSIGTLKSILEKNHVGARLILEKGELVARVRTLIFSEREERTHNAAMREREEWEAQERIWEMREREKAQRAQRDQEGSTQQKETFRNTVESVDEDDLSDDIPLANPSPPSSSSDSVNAETSDSATKQGDSKAPATEPPRPHQERSGLCVVCQDEDANIVIVDCGHLALCRACSKLIWDSTRECPLCRTRIVTESRLLRIFKA</sequence>
<feature type="compositionally biased region" description="Low complexity" evidence="5">
    <location>
        <begin position="219"/>
        <end position="265"/>
    </location>
</feature>
<evidence type="ECO:0000259" key="6">
    <source>
        <dbReference type="PROSITE" id="PS50089"/>
    </source>
</evidence>
<dbReference type="PROSITE" id="PS50089">
    <property type="entry name" value="ZF_RING_2"/>
    <property type="match status" value="1"/>
</dbReference>
<evidence type="ECO:0000256" key="1">
    <source>
        <dbReference type="ARBA" id="ARBA00022723"/>
    </source>
</evidence>
<proteinExistence type="predicted"/>
<keyword evidence="9" id="KW-1185">Reference proteome</keyword>
<feature type="region of interest" description="Disordered" evidence="5">
    <location>
        <begin position="168"/>
        <end position="291"/>
    </location>
</feature>
<dbReference type="STRING" id="2282107.A0A286U744"/>
<dbReference type="InterPro" id="IPR011011">
    <property type="entry name" value="Znf_FYVE_PHD"/>
</dbReference>
<dbReference type="Gene3D" id="3.30.40.10">
    <property type="entry name" value="Zinc/RING finger domain, C3HC4 (zinc finger)"/>
    <property type="match status" value="2"/>
</dbReference>
<evidence type="ECO:0000259" key="7">
    <source>
        <dbReference type="PROSITE" id="PS50178"/>
    </source>
</evidence>
<dbReference type="SUPFAM" id="SSF57903">
    <property type="entry name" value="FYVE/PHD zinc finger"/>
    <property type="match status" value="1"/>
</dbReference>
<protein>
    <submittedName>
        <fullName evidence="8">Ring-finger domain-containing</fullName>
    </submittedName>
</protein>
<evidence type="ECO:0000313" key="8">
    <source>
        <dbReference type="EMBL" id="PAV15390.1"/>
    </source>
</evidence>
<dbReference type="AlphaFoldDB" id="A0A286U744"/>
<dbReference type="Pfam" id="PF01363">
    <property type="entry name" value="FYVE"/>
    <property type="match status" value="1"/>
</dbReference>
<dbReference type="OrthoDB" id="3045089at2759"/>
<dbReference type="EMBL" id="NBII01000010">
    <property type="protein sequence ID" value="PAV15390.1"/>
    <property type="molecule type" value="Genomic_DNA"/>
</dbReference>
<evidence type="ECO:0000256" key="4">
    <source>
        <dbReference type="PROSITE-ProRule" id="PRU00175"/>
    </source>
</evidence>
<reference evidence="8 9" key="1">
    <citation type="journal article" date="2017" name="Mol. Ecol.">
        <title>Comparative and population genomic landscape of Phellinus noxius: A hypervariable fungus causing root rot in trees.</title>
        <authorList>
            <person name="Chung C.L."/>
            <person name="Lee T.J."/>
            <person name="Akiba M."/>
            <person name="Lee H.H."/>
            <person name="Kuo T.H."/>
            <person name="Liu D."/>
            <person name="Ke H.M."/>
            <person name="Yokoi T."/>
            <person name="Roa M.B."/>
            <person name="Lu M.J."/>
            <person name="Chang Y.Y."/>
            <person name="Ann P.J."/>
            <person name="Tsai J.N."/>
            <person name="Chen C.Y."/>
            <person name="Tzean S.S."/>
            <person name="Ota Y."/>
            <person name="Hattori T."/>
            <person name="Sahashi N."/>
            <person name="Liou R.F."/>
            <person name="Kikuchi T."/>
            <person name="Tsai I.J."/>
        </authorList>
    </citation>
    <scope>NUCLEOTIDE SEQUENCE [LARGE SCALE GENOMIC DNA]</scope>
    <source>
        <strain evidence="8 9">FFPRI411160</strain>
    </source>
</reference>
<feature type="compositionally biased region" description="Polar residues" evidence="5">
    <location>
        <begin position="169"/>
        <end position="188"/>
    </location>
</feature>
<dbReference type="InterPro" id="IPR001841">
    <property type="entry name" value="Znf_RING"/>
</dbReference>
<dbReference type="SUPFAM" id="SSF57850">
    <property type="entry name" value="RING/U-box"/>
    <property type="match status" value="1"/>
</dbReference>
<accession>A0A286U744</accession>